<dbReference type="PANTHER" id="PTHR10668:SF103">
    <property type="entry name" value="PYRIDINE NUCLEOTIDE-DISULFIDE OXIDOREDUCTASE DOMAIN-CONTAINING PROTEIN 2"/>
    <property type="match status" value="1"/>
</dbReference>
<accession>A0ABT8YMR8</accession>
<sequence length="523" mass="55137">MSEFDAVIVGAGHNGLAAAIHLATKGWKVAVVETKPTAGGAVKTEELIEPGFRHDLCAMNLSMFAGSAFHQLYAGDLAAHGLKFVPAPHCFASVFPDGTHLGIGTDAAANRSAIAALSSRDAESFASMSSAFGTMAPHLFGLLGAPMPSFASVKTVWKAWRAGGLPLLHDLLRLLMSSPRGFLDRHFDNEKLKAMMAAWGLHLDFPPDAAGGALFPYLETMTNQAFGMVIGSGGADTIIKAMSGLLLAKGGTLLLNAPVQSIELSQGRAKTVVLCDGRRLTARKAVISNVHPKILFGGMVPAASLPARFSEGLKAYRSGPGAMMIHLTLDRLPDWAASPALKSYAYVHIAPNLSMMNRVYDEAISGLLPREPALVVGQPTALDPSRAPDGKHVLWVQVRVLPADIKGDAAGEITVTDWASAKEAYADRVLKIIEAYAPGLGGLVRGRSVWSPVDLERENPNLIGGDSLSGSHHLDQNFLFRPVAGYSRYKSPIDGLYMCGAATWPGAGTGAGSGFLLARMLAG</sequence>
<organism evidence="5 6">
    <name type="scientific">Rhizobium alvei</name>
    <dbReference type="NCBI Taxonomy" id="1132659"/>
    <lineage>
        <taxon>Bacteria</taxon>
        <taxon>Pseudomonadati</taxon>
        <taxon>Pseudomonadota</taxon>
        <taxon>Alphaproteobacteria</taxon>
        <taxon>Hyphomicrobiales</taxon>
        <taxon>Rhizobiaceae</taxon>
        <taxon>Rhizobium/Agrobacterium group</taxon>
        <taxon>Rhizobium</taxon>
    </lineage>
</organism>
<protein>
    <recommendedName>
        <fullName evidence="3">Pyridine nucleotide-disulfide oxidoreductase domain-containing protein 2</fullName>
    </recommendedName>
</protein>
<dbReference type="PRINTS" id="PR00411">
    <property type="entry name" value="PNDRDTASEI"/>
</dbReference>
<dbReference type="Proteomes" id="UP001174932">
    <property type="component" value="Unassembled WGS sequence"/>
</dbReference>
<proteinExistence type="predicted"/>
<dbReference type="Pfam" id="PF01593">
    <property type="entry name" value="Amino_oxidase"/>
    <property type="match status" value="1"/>
</dbReference>
<dbReference type="RefSeq" id="WP_304376966.1">
    <property type="nucleotide sequence ID" value="NZ_JAUOZU010000009.1"/>
</dbReference>
<dbReference type="InterPro" id="IPR002937">
    <property type="entry name" value="Amino_oxidase"/>
</dbReference>
<evidence type="ECO:0000256" key="2">
    <source>
        <dbReference type="ARBA" id="ARBA00038825"/>
    </source>
</evidence>
<dbReference type="Gene3D" id="3.50.50.60">
    <property type="entry name" value="FAD/NAD(P)-binding domain"/>
    <property type="match status" value="2"/>
</dbReference>
<reference evidence="5" key="2">
    <citation type="submission" date="2023-07" db="EMBL/GenBank/DDBJ databases">
        <authorList>
            <person name="Shen H."/>
        </authorList>
    </citation>
    <scope>NUCLEOTIDE SEQUENCE</scope>
    <source>
        <strain evidence="5">TNR-22</strain>
    </source>
</reference>
<feature type="domain" description="Amine oxidase" evidence="4">
    <location>
        <begin position="15"/>
        <end position="438"/>
    </location>
</feature>
<dbReference type="EMBL" id="JAUOZU010000009">
    <property type="protein sequence ID" value="MDO6965030.1"/>
    <property type="molecule type" value="Genomic_DNA"/>
</dbReference>
<comment type="function">
    <text evidence="1">Probable oxidoreductase that may play a role as regulator of mitochondrial function.</text>
</comment>
<comment type="caution">
    <text evidence="5">The sequence shown here is derived from an EMBL/GenBank/DDBJ whole genome shotgun (WGS) entry which is preliminary data.</text>
</comment>
<dbReference type="PANTHER" id="PTHR10668">
    <property type="entry name" value="PHYTOENE DEHYDROGENASE"/>
    <property type="match status" value="1"/>
</dbReference>
<gene>
    <name evidence="5" type="ORF">Q4481_13765</name>
</gene>
<name>A0ABT8YMR8_9HYPH</name>
<reference evidence="5" key="1">
    <citation type="journal article" date="2015" name="Int. J. Syst. Evol. Microbiol.">
        <title>Rhizobium alvei sp. nov., isolated from a freshwater river.</title>
        <authorList>
            <person name="Sheu S.Y."/>
            <person name="Huang H.W."/>
            <person name="Young C.C."/>
            <person name="Chen W.M."/>
        </authorList>
    </citation>
    <scope>NUCLEOTIDE SEQUENCE</scope>
    <source>
        <strain evidence="5">TNR-22</strain>
    </source>
</reference>
<dbReference type="SUPFAM" id="SSF51905">
    <property type="entry name" value="FAD/NAD(P)-binding domain"/>
    <property type="match status" value="1"/>
</dbReference>
<evidence type="ECO:0000259" key="4">
    <source>
        <dbReference type="Pfam" id="PF01593"/>
    </source>
</evidence>
<evidence type="ECO:0000313" key="5">
    <source>
        <dbReference type="EMBL" id="MDO6965030.1"/>
    </source>
</evidence>
<dbReference type="InterPro" id="IPR036188">
    <property type="entry name" value="FAD/NAD-bd_sf"/>
</dbReference>
<keyword evidence="6" id="KW-1185">Reference proteome</keyword>
<evidence type="ECO:0000313" key="6">
    <source>
        <dbReference type="Proteomes" id="UP001174932"/>
    </source>
</evidence>
<comment type="subunit">
    <text evidence="2">Interacts with COX5B; this interaction may contribute to localize PYROXD2 to the inner face of the inner mitochondrial membrane.</text>
</comment>
<evidence type="ECO:0000256" key="3">
    <source>
        <dbReference type="ARBA" id="ARBA00040298"/>
    </source>
</evidence>
<evidence type="ECO:0000256" key="1">
    <source>
        <dbReference type="ARBA" id="ARBA00037217"/>
    </source>
</evidence>